<dbReference type="AlphaFoldDB" id="A0A382US47"/>
<sequence>MTLLDEDQQSVGSNEQQVAPSVETRRRDSHDGNHSTSSVSQDSNLSSSERSSGAKDSLTTEAMLALMSESQQAAMAAAKTESMVIPSDKLSAGKDSILKMGLDETIAALGSDTEKKRMVAL</sequence>
<feature type="compositionally biased region" description="Low complexity" evidence="1">
    <location>
        <begin position="35"/>
        <end position="48"/>
    </location>
</feature>
<feature type="region of interest" description="Disordered" evidence="1">
    <location>
        <begin position="1"/>
        <end position="62"/>
    </location>
</feature>
<reference evidence="2" key="1">
    <citation type="submission" date="2018-05" db="EMBL/GenBank/DDBJ databases">
        <authorList>
            <person name="Lanie J.A."/>
            <person name="Ng W.-L."/>
            <person name="Kazmierczak K.M."/>
            <person name="Andrzejewski T.M."/>
            <person name="Davidsen T.M."/>
            <person name="Wayne K.J."/>
            <person name="Tettelin H."/>
            <person name="Glass J.I."/>
            <person name="Rusch D."/>
            <person name="Podicherti R."/>
            <person name="Tsui H.-C.T."/>
            <person name="Winkler M.E."/>
        </authorList>
    </citation>
    <scope>NUCLEOTIDE SEQUENCE</scope>
</reference>
<evidence type="ECO:0000313" key="2">
    <source>
        <dbReference type="EMBL" id="SVD37040.1"/>
    </source>
</evidence>
<gene>
    <name evidence="2" type="ORF">METZ01_LOCUS389894</name>
</gene>
<proteinExistence type="predicted"/>
<evidence type="ECO:0000256" key="1">
    <source>
        <dbReference type="SAM" id="MobiDB-lite"/>
    </source>
</evidence>
<feature type="compositionally biased region" description="Basic and acidic residues" evidence="1">
    <location>
        <begin position="23"/>
        <end position="33"/>
    </location>
</feature>
<accession>A0A382US47</accession>
<name>A0A382US47_9ZZZZ</name>
<dbReference type="EMBL" id="UINC01146360">
    <property type="protein sequence ID" value="SVD37040.1"/>
    <property type="molecule type" value="Genomic_DNA"/>
</dbReference>
<organism evidence="2">
    <name type="scientific">marine metagenome</name>
    <dbReference type="NCBI Taxonomy" id="408172"/>
    <lineage>
        <taxon>unclassified sequences</taxon>
        <taxon>metagenomes</taxon>
        <taxon>ecological metagenomes</taxon>
    </lineage>
</organism>
<feature type="compositionally biased region" description="Polar residues" evidence="1">
    <location>
        <begin position="9"/>
        <end position="19"/>
    </location>
</feature>
<protein>
    <submittedName>
        <fullName evidence="2">Uncharacterized protein</fullName>
    </submittedName>
</protein>
<feature type="non-terminal residue" evidence="2">
    <location>
        <position position="121"/>
    </location>
</feature>